<proteinExistence type="predicted"/>
<reference evidence="1" key="1">
    <citation type="submission" date="2018-05" db="EMBL/GenBank/DDBJ databases">
        <authorList>
            <person name="Lanie J.A."/>
            <person name="Ng W.-L."/>
            <person name="Kazmierczak K.M."/>
            <person name="Andrzejewski T.M."/>
            <person name="Davidsen T.M."/>
            <person name="Wayne K.J."/>
            <person name="Tettelin H."/>
            <person name="Glass J.I."/>
            <person name="Rusch D."/>
            <person name="Podicherti R."/>
            <person name="Tsui H.-C.T."/>
            <person name="Winkler M.E."/>
        </authorList>
    </citation>
    <scope>NUCLEOTIDE SEQUENCE</scope>
</reference>
<protein>
    <submittedName>
        <fullName evidence="1">Uncharacterized protein</fullName>
    </submittedName>
</protein>
<feature type="non-terminal residue" evidence="1">
    <location>
        <position position="1"/>
    </location>
</feature>
<gene>
    <name evidence="1" type="ORF">METZ01_LOCUS410986</name>
</gene>
<accession>A0A382WH89</accession>
<organism evidence="1">
    <name type="scientific">marine metagenome</name>
    <dbReference type="NCBI Taxonomy" id="408172"/>
    <lineage>
        <taxon>unclassified sequences</taxon>
        <taxon>metagenomes</taxon>
        <taxon>ecological metagenomes</taxon>
    </lineage>
</organism>
<name>A0A382WH89_9ZZZZ</name>
<dbReference type="EMBL" id="UINC01159830">
    <property type="protein sequence ID" value="SVD58132.1"/>
    <property type="molecule type" value="Genomic_DNA"/>
</dbReference>
<sequence length="82" mass="8986">AAIGHKARAAVLNAEVRVLLISVLIDPAFGVEGRYQRDPGAIPVDIRLVHRHDPHITLPRFGTVMEPESGAFGNQVSRFKFS</sequence>
<dbReference type="AlphaFoldDB" id="A0A382WH89"/>
<evidence type="ECO:0000313" key="1">
    <source>
        <dbReference type="EMBL" id="SVD58132.1"/>
    </source>
</evidence>